<dbReference type="Gene3D" id="2.60.40.10">
    <property type="entry name" value="Immunoglobulins"/>
    <property type="match status" value="1"/>
</dbReference>
<dbReference type="InterPro" id="IPR032109">
    <property type="entry name" value="Big_3_5"/>
</dbReference>
<keyword evidence="3" id="KW-0479">Metal-binding</keyword>
<dbReference type="GO" id="GO:0005975">
    <property type="term" value="P:carbohydrate metabolic process"/>
    <property type="evidence" value="ECO:0007669"/>
    <property type="project" value="UniProtKB-ARBA"/>
</dbReference>
<feature type="domain" description="Peptidase M4 C-terminal" evidence="12">
    <location>
        <begin position="325"/>
        <end position="353"/>
    </location>
</feature>
<dbReference type="EMBL" id="QGDD01000004">
    <property type="protein sequence ID" value="PWN02910.1"/>
    <property type="molecule type" value="Genomic_DNA"/>
</dbReference>
<evidence type="ECO:0000256" key="7">
    <source>
        <dbReference type="ARBA" id="ARBA00023049"/>
    </source>
</evidence>
<dbReference type="Pfam" id="PF16640">
    <property type="entry name" value="Big_3_5"/>
    <property type="match status" value="1"/>
</dbReference>
<organism evidence="15 16">
    <name type="scientific">Nocardioides silvaticus</name>
    <dbReference type="NCBI Taxonomy" id="2201891"/>
    <lineage>
        <taxon>Bacteria</taxon>
        <taxon>Bacillati</taxon>
        <taxon>Actinomycetota</taxon>
        <taxon>Actinomycetes</taxon>
        <taxon>Propionibacteriales</taxon>
        <taxon>Nocardioidaceae</taxon>
        <taxon>Nocardioides</taxon>
    </lineage>
</organism>
<evidence type="ECO:0000259" key="11">
    <source>
        <dbReference type="Pfam" id="PF02225"/>
    </source>
</evidence>
<dbReference type="InterPro" id="IPR001570">
    <property type="entry name" value="Peptidase_M4_C_domain"/>
</dbReference>
<feature type="domain" description="Peptidase M4 C-terminal" evidence="12">
    <location>
        <begin position="528"/>
        <end position="643"/>
    </location>
</feature>
<evidence type="ECO:0000259" key="13">
    <source>
        <dbReference type="Pfam" id="PF07504"/>
    </source>
</evidence>
<evidence type="ECO:0000256" key="1">
    <source>
        <dbReference type="ARBA" id="ARBA00009388"/>
    </source>
</evidence>
<dbReference type="Proteomes" id="UP000245507">
    <property type="component" value="Unassembled WGS sequence"/>
</dbReference>
<dbReference type="PRINTS" id="PR00730">
    <property type="entry name" value="THERMOLYSIN"/>
</dbReference>
<feature type="domain" description="Peptidase M4" evidence="10">
    <location>
        <begin position="254"/>
        <end position="322"/>
    </location>
</feature>
<dbReference type="InterPro" id="IPR046450">
    <property type="entry name" value="PA_dom_sf"/>
</dbReference>
<dbReference type="RefSeq" id="WP_109693711.1">
    <property type="nucleotide sequence ID" value="NZ_QGDD01000004.1"/>
</dbReference>
<dbReference type="GO" id="GO:0046872">
    <property type="term" value="F:metal ion binding"/>
    <property type="evidence" value="ECO:0007669"/>
    <property type="project" value="UniProtKB-KW"/>
</dbReference>
<dbReference type="AlphaFoldDB" id="A0A316TEN9"/>
<evidence type="ECO:0000259" key="14">
    <source>
        <dbReference type="Pfam" id="PF16640"/>
    </source>
</evidence>
<sequence length="1031" mass="109374">MKDTADGKVAVRNNRATGKVGFIGARNARTDLLPGVAADNRGEAIGKADAYVDRFSNAFGVPASQLERAEVASDRYGWSVTYTQSYQGVPVFAAELKAHVDKSGDLTAVNGFVVPDARIDTEPRVTADQAADRALEMVTERPSGYEDGLPEAATKGLEVASNDLMIYRTGSTRGIKGESRLAYVLEVTNEKTVRETVIIDALTGKYLNRWSMMAHALDRLLIEAYDGEQDPAVVWREGEEFPGTLDEDQQNEILGTAEAYWMFKNTFGRDSYDGEGARMITVNNDPGINCPNANWNGVSTNYCDGVTGDDTVAHEWGHAYTEYTSGLIYQWQSGAMNEAYSDIWGETVDMLNDRHNEGGETQADPVLRTPGTCSDYTRSPITMEITAPASVAGACTAAPASFGPVFGQTPVTGTAVVGVDTTGTLPDGTVDNSTGNGCFAFTNADEIAGSWVYVDRGECTFAMKAENAADAGAEGIVVGDNAPDRAPISMSGTTDIYGVMVTQADGTRFKTAGEPVDFTIAAVPAESDETYRWLSGESDPSFGGAIRDMWNPSCYGHPGAVSDEEYHCDESDSGGVHSNSGVVNRTFAILVDGLEPGGVEAIGLDKAANIFWHTQTNYLTPTSNFVDLADGLETSCADLTGQPINEVTLGNPTEADGSDGEAVAERAEDITADDCAEVADAIAETELRVEPTQCNFQPMLDKGKLTCGDDTVTTTTWSEDFEDGLGEWTADVEFFSHPAYGSGAVSHPWETTTDLPETTDIPGGDHPQSTVIYSADPSTGSCLGDEEDESSRDGLTSPVITVPEGKSARFSFEHLVATESGWDGGNVKFSTDGGDTFEEIPADAWILNGPHGQINTLAEGNTNPLAGQAGFTGTDGGEATGSWGTSVVSLGKLGLLAGEEVQFRFDMGRDGCNGVDGWYVDNVAVTVCEDAPAGPVATTTKVQSVKPKTVKKGKTFTVRVKVTAEETPTGRVQVKKGGKVLEGARLNANGVATLQVKADLPVGKNTLVAQYVGNSSFKKSSQTFTVTVRKK</sequence>
<proteinExistence type="inferred from homology"/>
<dbReference type="Gene3D" id="3.10.170.10">
    <property type="match status" value="1"/>
</dbReference>
<dbReference type="Pfam" id="PF01447">
    <property type="entry name" value="Peptidase_M4"/>
    <property type="match status" value="1"/>
</dbReference>
<dbReference type="Pfam" id="PF07504">
    <property type="entry name" value="FTP"/>
    <property type="match status" value="1"/>
</dbReference>
<reference evidence="15 16" key="1">
    <citation type="submission" date="2018-05" db="EMBL/GenBank/DDBJ databases">
        <title>Nocardioides silvaticus genome.</title>
        <authorList>
            <person name="Li C."/>
            <person name="Wang G."/>
        </authorList>
    </citation>
    <scope>NUCLEOTIDE SEQUENCE [LARGE SCALE GENOMIC DNA]</scope>
    <source>
        <strain evidence="15 16">CCTCC AB 2018079</strain>
    </source>
</reference>
<feature type="domain" description="Bacterial Ig-like" evidence="14">
    <location>
        <begin position="946"/>
        <end position="1028"/>
    </location>
</feature>
<evidence type="ECO:0000256" key="9">
    <source>
        <dbReference type="SAM" id="MobiDB-lite"/>
    </source>
</evidence>
<dbReference type="Gene3D" id="1.10.390.10">
    <property type="entry name" value="Neutral Protease Domain 2"/>
    <property type="match status" value="2"/>
</dbReference>
<dbReference type="OrthoDB" id="291295at2"/>
<keyword evidence="6" id="KW-0862">Zinc</keyword>
<dbReference type="PANTHER" id="PTHR33794:SF1">
    <property type="entry name" value="BACILLOLYSIN"/>
    <property type="match status" value="1"/>
</dbReference>
<feature type="region of interest" description="Disordered" evidence="9">
    <location>
        <begin position="643"/>
        <end position="662"/>
    </location>
</feature>
<comment type="similarity">
    <text evidence="1">Belongs to the peptidase M4 family.</text>
</comment>
<evidence type="ECO:0000256" key="6">
    <source>
        <dbReference type="ARBA" id="ARBA00022833"/>
    </source>
</evidence>
<dbReference type="PANTHER" id="PTHR33794">
    <property type="entry name" value="BACILLOLYSIN"/>
    <property type="match status" value="1"/>
</dbReference>
<dbReference type="InterPro" id="IPR050728">
    <property type="entry name" value="Zinc_Metalloprotease_M4"/>
</dbReference>
<feature type="domain" description="FTP" evidence="13">
    <location>
        <begin position="80"/>
        <end position="111"/>
    </location>
</feature>
<feature type="region of interest" description="Disordered" evidence="9">
    <location>
        <begin position="778"/>
        <end position="800"/>
    </location>
</feature>
<keyword evidence="16" id="KW-1185">Reference proteome</keyword>
<dbReference type="InterPro" id="IPR013783">
    <property type="entry name" value="Ig-like_fold"/>
</dbReference>
<evidence type="ECO:0000259" key="10">
    <source>
        <dbReference type="Pfam" id="PF01447"/>
    </source>
</evidence>
<evidence type="ECO:0000256" key="3">
    <source>
        <dbReference type="ARBA" id="ARBA00022723"/>
    </source>
</evidence>
<keyword evidence="2" id="KW-0645">Protease</keyword>
<comment type="caution">
    <text evidence="15">The sequence shown here is derived from an EMBL/GenBank/DDBJ whole genome shotgun (WGS) entry which is preliminary data.</text>
</comment>
<evidence type="ECO:0000256" key="4">
    <source>
        <dbReference type="ARBA" id="ARBA00022729"/>
    </source>
</evidence>
<feature type="active site" description="Proton donor" evidence="8">
    <location>
        <position position="577"/>
    </location>
</feature>
<dbReference type="Gene3D" id="3.10.450.490">
    <property type="match status" value="1"/>
</dbReference>
<dbReference type="SUPFAM" id="SSF52025">
    <property type="entry name" value="PA domain"/>
    <property type="match status" value="1"/>
</dbReference>
<evidence type="ECO:0000313" key="15">
    <source>
        <dbReference type="EMBL" id="PWN02910.1"/>
    </source>
</evidence>
<keyword evidence="4" id="KW-0732">Signal</keyword>
<dbReference type="InterPro" id="IPR027268">
    <property type="entry name" value="Peptidase_M4/M1_CTD_sf"/>
</dbReference>
<dbReference type="InterPro" id="IPR011096">
    <property type="entry name" value="FTP_domain"/>
</dbReference>
<dbReference type="InterPro" id="IPR023612">
    <property type="entry name" value="Peptidase_M4"/>
</dbReference>
<dbReference type="InterPro" id="IPR003137">
    <property type="entry name" value="PA_domain"/>
</dbReference>
<feature type="domain" description="PA" evidence="11">
    <location>
        <begin position="434"/>
        <end position="507"/>
    </location>
</feature>
<dbReference type="Gene3D" id="3.50.30.30">
    <property type="match status" value="1"/>
</dbReference>
<evidence type="ECO:0000259" key="12">
    <source>
        <dbReference type="Pfam" id="PF02868"/>
    </source>
</evidence>
<keyword evidence="7" id="KW-0482">Metalloprotease</keyword>
<evidence type="ECO:0000313" key="16">
    <source>
        <dbReference type="Proteomes" id="UP000245507"/>
    </source>
</evidence>
<dbReference type="GO" id="GO:0004222">
    <property type="term" value="F:metalloendopeptidase activity"/>
    <property type="evidence" value="ECO:0007669"/>
    <property type="project" value="InterPro"/>
</dbReference>
<feature type="active site" evidence="8">
    <location>
        <position position="315"/>
    </location>
</feature>
<dbReference type="InterPro" id="IPR013856">
    <property type="entry name" value="Peptidase_M4_domain"/>
</dbReference>
<dbReference type="GO" id="GO:0006508">
    <property type="term" value="P:proteolysis"/>
    <property type="evidence" value="ECO:0007669"/>
    <property type="project" value="UniProtKB-KW"/>
</dbReference>
<dbReference type="Pfam" id="PF02868">
    <property type="entry name" value="Peptidase_M4_C"/>
    <property type="match status" value="2"/>
</dbReference>
<evidence type="ECO:0000256" key="8">
    <source>
        <dbReference type="PIRSR" id="PIRSR623612-1"/>
    </source>
</evidence>
<name>A0A316TEN9_9ACTN</name>
<accession>A0A316TEN9</accession>
<gene>
    <name evidence="15" type="ORF">DJ010_11000</name>
</gene>
<dbReference type="SUPFAM" id="SSF55486">
    <property type="entry name" value="Metalloproteases ('zincins'), catalytic domain"/>
    <property type="match status" value="2"/>
</dbReference>
<dbReference type="CDD" id="cd04818">
    <property type="entry name" value="PA_subtilisin_1"/>
    <property type="match status" value="1"/>
</dbReference>
<protein>
    <submittedName>
        <fullName evidence="15">Uncharacterized protein</fullName>
    </submittedName>
</protein>
<evidence type="ECO:0000256" key="2">
    <source>
        <dbReference type="ARBA" id="ARBA00022670"/>
    </source>
</evidence>
<dbReference type="Pfam" id="PF02225">
    <property type="entry name" value="PA"/>
    <property type="match status" value="1"/>
</dbReference>
<evidence type="ECO:0000256" key="5">
    <source>
        <dbReference type="ARBA" id="ARBA00022801"/>
    </source>
</evidence>
<keyword evidence="5" id="KW-0378">Hydrolase</keyword>